<dbReference type="PANTHER" id="PTHR13140">
    <property type="entry name" value="MYOSIN"/>
    <property type="match status" value="1"/>
</dbReference>
<dbReference type="Pfam" id="PF00063">
    <property type="entry name" value="Myosin_head"/>
    <property type="match status" value="1"/>
</dbReference>
<dbReference type="GO" id="GO:0000146">
    <property type="term" value="F:microfilament motor activity"/>
    <property type="evidence" value="ECO:0007669"/>
    <property type="project" value="TreeGrafter"/>
</dbReference>
<dbReference type="InterPro" id="IPR001609">
    <property type="entry name" value="Myosin_head_motor_dom-like"/>
</dbReference>
<keyword evidence="4" id="KW-0505">Motor protein</keyword>
<keyword evidence="1" id="KW-0547">Nucleotide-binding</keyword>
<comment type="caution">
    <text evidence="4">Lacks conserved residue(s) required for the propagation of feature annotation.</text>
</comment>
<dbReference type="GO" id="GO:0007015">
    <property type="term" value="P:actin filament organization"/>
    <property type="evidence" value="ECO:0007669"/>
    <property type="project" value="TreeGrafter"/>
</dbReference>
<reference evidence="6 7" key="1">
    <citation type="submission" date="2019-07" db="EMBL/GenBank/DDBJ databases">
        <title>De Novo Assembly of kiwifruit Actinidia rufa.</title>
        <authorList>
            <person name="Sugita-Konishi S."/>
            <person name="Sato K."/>
            <person name="Mori E."/>
            <person name="Abe Y."/>
            <person name="Kisaki G."/>
            <person name="Hamano K."/>
            <person name="Suezawa K."/>
            <person name="Otani M."/>
            <person name="Fukuda T."/>
            <person name="Manabe T."/>
            <person name="Gomi K."/>
            <person name="Tabuchi M."/>
            <person name="Akimitsu K."/>
            <person name="Kataoka I."/>
        </authorList>
    </citation>
    <scope>NUCLEOTIDE SEQUENCE [LARGE SCALE GENOMIC DNA]</scope>
    <source>
        <strain evidence="7">cv. Fuchu</strain>
    </source>
</reference>
<dbReference type="GO" id="GO:0051015">
    <property type="term" value="F:actin filament binding"/>
    <property type="evidence" value="ECO:0007669"/>
    <property type="project" value="TreeGrafter"/>
</dbReference>
<comment type="caution">
    <text evidence="6">The sequence shown here is derived from an EMBL/GenBank/DDBJ whole genome shotgun (WGS) entry which is preliminary data.</text>
</comment>
<protein>
    <submittedName>
        <fullName evidence="6">Myosin family protein with Dil</fullName>
    </submittedName>
</protein>
<dbReference type="PANTHER" id="PTHR13140:SF772">
    <property type="entry name" value="MYOSIN-17"/>
    <property type="match status" value="1"/>
</dbReference>
<dbReference type="SMART" id="SM00242">
    <property type="entry name" value="MYSc"/>
    <property type="match status" value="1"/>
</dbReference>
<dbReference type="OrthoDB" id="1737683at2759"/>
<keyword evidence="3 4" id="KW-0009">Actin-binding</keyword>
<dbReference type="GO" id="GO:0005737">
    <property type="term" value="C:cytoplasm"/>
    <property type="evidence" value="ECO:0007669"/>
    <property type="project" value="TreeGrafter"/>
</dbReference>
<dbReference type="GO" id="GO:0016020">
    <property type="term" value="C:membrane"/>
    <property type="evidence" value="ECO:0007669"/>
    <property type="project" value="TreeGrafter"/>
</dbReference>
<dbReference type="Gene3D" id="1.20.120.720">
    <property type="entry name" value="Myosin VI head, motor domain, U50 subdomain"/>
    <property type="match status" value="1"/>
</dbReference>
<evidence type="ECO:0000256" key="1">
    <source>
        <dbReference type="ARBA" id="ARBA00022741"/>
    </source>
</evidence>
<accession>A0A7J0FIF8</accession>
<dbReference type="AlphaFoldDB" id="A0A7J0FIF8"/>
<dbReference type="GO" id="GO:0016459">
    <property type="term" value="C:myosin complex"/>
    <property type="evidence" value="ECO:0007669"/>
    <property type="project" value="UniProtKB-KW"/>
</dbReference>
<evidence type="ECO:0000313" key="7">
    <source>
        <dbReference type="Proteomes" id="UP000585474"/>
    </source>
</evidence>
<comment type="similarity">
    <text evidence="4">Belongs to the TRAFAC class myosin-kinesin ATPase superfamily. Myosin family.</text>
</comment>
<dbReference type="EMBL" id="BJWL01000012">
    <property type="protein sequence ID" value="GFY98480.1"/>
    <property type="molecule type" value="Genomic_DNA"/>
</dbReference>
<keyword evidence="4" id="KW-0518">Myosin</keyword>
<keyword evidence="2" id="KW-0067">ATP-binding</keyword>
<dbReference type="SUPFAM" id="SSF52540">
    <property type="entry name" value="P-loop containing nucleoside triphosphate hydrolases"/>
    <property type="match status" value="1"/>
</dbReference>
<evidence type="ECO:0000313" key="6">
    <source>
        <dbReference type="EMBL" id="GFY98480.1"/>
    </source>
</evidence>
<evidence type="ECO:0000256" key="4">
    <source>
        <dbReference type="PROSITE-ProRule" id="PRU00782"/>
    </source>
</evidence>
<proteinExistence type="inferred from homology"/>
<evidence type="ECO:0000259" key="5">
    <source>
        <dbReference type="PROSITE" id="PS51456"/>
    </source>
</evidence>
<evidence type="ECO:0000256" key="3">
    <source>
        <dbReference type="ARBA" id="ARBA00023203"/>
    </source>
</evidence>
<dbReference type="GO" id="GO:0005524">
    <property type="term" value="F:ATP binding"/>
    <property type="evidence" value="ECO:0007669"/>
    <property type="project" value="UniProtKB-KW"/>
</dbReference>
<feature type="domain" description="Myosin motor" evidence="5">
    <location>
        <begin position="1"/>
        <end position="91"/>
    </location>
</feature>
<dbReference type="InterPro" id="IPR056652">
    <property type="entry name" value="DUF7750"/>
</dbReference>
<dbReference type="Proteomes" id="UP000585474">
    <property type="component" value="Unassembled WGS sequence"/>
</dbReference>
<sequence length="466" mass="51125">MVVAAILHLGNIEFANGKEIDSSLIKDEKARFHLNMAAELLMCDAKSLEDALIQRVMVTPEEIITRILDPVTALGSRDALAKTIYSRLFNWRGNQLQVQTLQRYQSLGPSLSFCICSVLHSASVYAWMFASPRLHTRKSVGLLGTVVAEHHDQLTASKCPFVVGLFPPLPEESSKSSKFSSIGSRFKTLLLLERQAAEEARKASTDAGQKVDQFQDSVQRCKIIMMSWAIGYLIQSSLLLLLQHTLKASDAASLTPQRRRSTSASPFGRMSCALRASRGSLVKGSTQAHAVSQQALIAHWQSIVRNLSSCLKMLKANYVSFTNHLLLAAFWAQFVSMTVNIGGKSFIASARAKGVIERRFLPPSNTPGVVALDMRSNWVLTAIDQGETVFIALQDAVPEDVCGKLTVAVSEILHNQGTNFKFDGRISESKSKTQENAGGLSSAGRVNHYPAGYKQDCYLKKTCQNS</sequence>
<dbReference type="Pfam" id="PF24930">
    <property type="entry name" value="DUF7750"/>
    <property type="match status" value="1"/>
</dbReference>
<evidence type="ECO:0000256" key="2">
    <source>
        <dbReference type="ARBA" id="ARBA00022840"/>
    </source>
</evidence>
<dbReference type="InterPro" id="IPR027417">
    <property type="entry name" value="P-loop_NTPase"/>
</dbReference>
<name>A0A7J0FIF8_9ERIC</name>
<keyword evidence="7" id="KW-1185">Reference proteome</keyword>
<organism evidence="6 7">
    <name type="scientific">Actinidia rufa</name>
    <dbReference type="NCBI Taxonomy" id="165716"/>
    <lineage>
        <taxon>Eukaryota</taxon>
        <taxon>Viridiplantae</taxon>
        <taxon>Streptophyta</taxon>
        <taxon>Embryophyta</taxon>
        <taxon>Tracheophyta</taxon>
        <taxon>Spermatophyta</taxon>
        <taxon>Magnoliopsida</taxon>
        <taxon>eudicotyledons</taxon>
        <taxon>Gunneridae</taxon>
        <taxon>Pentapetalae</taxon>
        <taxon>asterids</taxon>
        <taxon>Ericales</taxon>
        <taxon>Actinidiaceae</taxon>
        <taxon>Actinidia</taxon>
    </lineage>
</organism>
<dbReference type="PROSITE" id="PS51456">
    <property type="entry name" value="MYOSIN_MOTOR"/>
    <property type="match status" value="1"/>
</dbReference>
<gene>
    <name evidence="6" type="ORF">Acr_12g0010210</name>
</gene>